<keyword evidence="1" id="KW-0802">TPR repeat</keyword>
<feature type="repeat" description="TPR" evidence="1">
    <location>
        <begin position="38"/>
        <end position="71"/>
    </location>
</feature>
<dbReference type="PROSITE" id="PS50005">
    <property type="entry name" value="TPR"/>
    <property type="match status" value="1"/>
</dbReference>
<feature type="compositionally biased region" description="Acidic residues" evidence="2">
    <location>
        <begin position="222"/>
        <end position="234"/>
    </location>
</feature>
<dbReference type="AlphaFoldDB" id="A0A1F7JB26"/>
<dbReference type="InterPro" id="IPR011990">
    <property type="entry name" value="TPR-like_helical_dom_sf"/>
</dbReference>
<accession>A0A1F7JB26</accession>
<feature type="region of interest" description="Disordered" evidence="2">
    <location>
        <begin position="212"/>
        <end position="234"/>
    </location>
</feature>
<dbReference type="Proteomes" id="UP000178857">
    <property type="component" value="Unassembled WGS sequence"/>
</dbReference>
<evidence type="ECO:0000313" key="3">
    <source>
        <dbReference type="EMBL" id="OGK52822.1"/>
    </source>
</evidence>
<dbReference type="SMART" id="SM00028">
    <property type="entry name" value="TPR"/>
    <property type="match status" value="1"/>
</dbReference>
<proteinExistence type="predicted"/>
<dbReference type="InterPro" id="IPR019734">
    <property type="entry name" value="TPR_rpt"/>
</dbReference>
<dbReference type="EMBL" id="MGAT01000014">
    <property type="protein sequence ID" value="OGK52822.1"/>
    <property type="molecule type" value="Genomic_DNA"/>
</dbReference>
<dbReference type="STRING" id="1802069.A2970_01270"/>
<evidence type="ECO:0000256" key="2">
    <source>
        <dbReference type="SAM" id="MobiDB-lite"/>
    </source>
</evidence>
<comment type="caution">
    <text evidence="3">The sequence shown here is derived from an EMBL/GenBank/DDBJ whole genome shotgun (WGS) entry which is preliminary data.</text>
</comment>
<reference evidence="3 4" key="1">
    <citation type="journal article" date="2016" name="Nat. Commun.">
        <title>Thousands of microbial genomes shed light on interconnected biogeochemical processes in an aquifer system.</title>
        <authorList>
            <person name="Anantharaman K."/>
            <person name="Brown C.T."/>
            <person name="Hug L.A."/>
            <person name="Sharon I."/>
            <person name="Castelle C.J."/>
            <person name="Probst A.J."/>
            <person name="Thomas B.C."/>
            <person name="Singh A."/>
            <person name="Wilkins M.J."/>
            <person name="Karaoz U."/>
            <person name="Brodie E.L."/>
            <person name="Williams K.H."/>
            <person name="Hubbard S.S."/>
            <person name="Banfield J.F."/>
        </authorList>
    </citation>
    <scope>NUCLEOTIDE SEQUENCE [LARGE SCALE GENOMIC DNA]</scope>
</reference>
<name>A0A1F7JB26_9BACT</name>
<dbReference type="SUPFAM" id="SSF48452">
    <property type="entry name" value="TPR-like"/>
    <property type="match status" value="1"/>
</dbReference>
<sequence length="262" mass="29524">MDKIAPLEKQAIDAAIASNWEKAVKLNQEILKADKKNIDAILRLGFANIQAGKIRTAKKHYKKALAIQPGNLSIQESLERIKILESKRVNRLKNVNLNPYLFLDSPGKTKTVTLVNCGQKAVLARLTIGQELTLMVKKRRVEVRTVDEDYVGCLPDDISKRLTIFIKAGSIFLAYVKESNLKHTVVFLKEEKKGKKVTKYVSFPVNLQSNMQNLTSGKDETGETGEEEVITDSDLEQLAESLSEEKDYLGFETEDKEEEPEE</sequence>
<evidence type="ECO:0000313" key="4">
    <source>
        <dbReference type="Proteomes" id="UP000178857"/>
    </source>
</evidence>
<gene>
    <name evidence="3" type="ORF">A2970_01270</name>
</gene>
<dbReference type="Gene3D" id="1.25.40.10">
    <property type="entry name" value="Tetratricopeptide repeat domain"/>
    <property type="match status" value="1"/>
</dbReference>
<organism evidence="3 4">
    <name type="scientific">Candidatus Roizmanbacteria bacterium RIFCSPLOWO2_01_FULL_44_13</name>
    <dbReference type="NCBI Taxonomy" id="1802069"/>
    <lineage>
        <taxon>Bacteria</taxon>
        <taxon>Candidatus Roizmaniibacteriota</taxon>
    </lineage>
</organism>
<evidence type="ECO:0000256" key="1">
    <source>
        <dbReference type="PROSITE-ProRule" id="PRU00339"/>
    </source>
</evidence>
<protein>
    <submittedName>
        <fullName evidence="3">Uncharacterized protein</fullName>
    </submittedName>
</protein>